<evidence type="ECO:0000256" key="3">
    <source>
        <dbReference type="SAM" id="SignalP"/>
    </source>
</evidence>
<evidence type="ECO:0000313" key="5">
    <source>
        <dbReference type="Proteomes" id="UP001165667"/>
    </source>
</evidence>
<dbReference type="Gene3D" id="3.40.190.10">
    <property type="entry name" value="Periplasmic binding protein-like II"/>
    <property type="match status" value="2"/>
</dbReference>
<dbReference type="PANTHER" id="PTHR30222:SF2">
    <property type="entry name" value="ABC TRANSPORTER SUBSTRATE-BINDING PROTEIN"/>
    <property type="match status" value="1"/>
</dbReference>
<feature type="chain" id="PRO_5041260524" evidence="3">
    <location>
        <begin position="33"/>
        <end position="356"/>
    </location>
</feature>
<gene>
    <name evidence="4" type="ORF">M8523_07245</name>
</gene>
<dbReference type="EMBL" id="JAMOIM010000003">
    <property type="protein sequence ID" value="MCW6507813.1"/>
    <property type="molecule type" value="Genomic_DNA"/>
</dbReference>
<dbReference type="RefSeq" id="WP_282584170.1">
    <property type="nucleotide sequence ID" value="NZ_JAMOIM010000003.1"/>
</dbReference>
<comment type="caution">
    <text evidence="4">The sequence shown here is derived from an EMBL/GenBank/DDBJ whole genome shotgun (WGS) entry which is preliminary data.</text>
</comment>
<dbReference type="PANTHER" id="PTHR30222">
    <property type="entry name" value="SPERMIDINE/PUTRESCINE-BINDING PERIPLASMIC PROTEIN"/>
    <property type="match status" value="1"/>
</dbReference>
<organism evidence="4 5">
    <name type="scientific">Lichenifustis flavocetrariae</name>
    <dbReference type="NCBI Taxonomy" id="2949735"/>
    <lineage>
        <taxon>Bacteria</taxon>
        <taxon>Pseudomonadati</taxon>
        <taxon>Pseudomonadota</taxon>
        <taxon>Alphaproteobacteria</taxon>
        <taxon>Hyphomicrobiales</taxon>
        <taxon>Lichenihabitantaceae</taxon>
        <taxon>Lichenifustis</taxon>
    </lineage>
</organism>
<dbReference type="Proteomes" id="UP001165667">
    <property type="component" value="Unassembled WGS sequence"/>
</dbReference>
<dbReference type="Pfam" id="PF13416">
    <property type="entry name" value="SBP_bac_8"/>
    <property type="match status" value="1"/>
</dbReference>
<feature type="signal peptide" evidence="3">
    <location>
        <begin position="1"/>
        <end position="32"/>
    </location>
</feature>
<dbReference type="SUPFAM" id="SSF53850">
    <property type="entry name" value="Periplasmic binding protein-like II"/>
    <property type="match status" value="1"/>
</dbReference>
<evidence type="ECO:0000256" key="1">
    <source>
        <dbReference type="ARBA" id="ARBA00022729"/>
    </source>
</evidence>
<reference evidence="4" key="1">
    <citation type="submission" date="2022-05" db="EMBL/GenBank/DDBJ databases">
        <authorList>
            <person name="Pankratov T."/>
        </authorList>
    </citation>
    <scope>NUCLEOTIDE SEQUENCE</scope>
    <source>
        <strain evidence="4">BP6-180914</strain>
    </source>
</reference>
<proteinExistence type="predicted"/>
<keyword evidence="1 3" id="KW-0732">Signal</keyword>
<keyword evidence="2" id="KW-0574">Periplasm</keyword>
<evidence type="ECO:0000313" key="4">
    <source>
        <dbReference type="EMBL" id="MCW6507813.1"/>
    </source>
</evidence>
<dbReference type="CDD" id="cd13589">
    <property type="entry name" value="PBP2_polyamine_RpCGA009"/>
    <property type="match status" value="1"/>
</dbReference>
<dbReference type="AlphaFoldDB" id="A0AA41YVQ2"/>
<accession>A0AA41YVQ2</accession>
<name>A0AA41YVQ2_9HYPH</name>
<protein>
    <submittedName>
        <fullName evidence="4">ABC transporter substrate-binding protein</fullName>
    </submittedName>
</protein>
<evidence type="ECO:0000256" key="2">
    <source>
        <dbReference type="ARBA" id="ARBA00022764"/>
    </source>
</evidence>
<sequence>MVDLCTRGRNRIATIIAAFLLGTTALAGRAAAADLTVSLQGGPLGEAIKTTLVKPFREESKLDVVSDDRDWGIGAVRAKVEGGGNTWDVVNAEDIEVIQGCDEGIFAHLDTAKISSFDKFVIKNEDRPCGLPSVIYNTSLAYNNAKMTTKPTSWADFWDTKTWPGRRSMVKSPQDVLEIALMADGVPRDDVYKVLATPAGVDRAFKKLDELKPNIIWWTNPGQSRQLLASGETVMSATYDNGIYFFNRTQKTDFGTTRKDAITHTDYWAVLAGSKHEAIAYKFLNYASDAKPAAVLSDALAISVPNSEAVALVPAELRPNLSALPSNMAQAVRSDAQFWVNHYDALSKRFDAWAAQ</sequence>
<dbReference type="InterPro" id="IPR006059">
    <property type="entry name" value="SBP"/>
</dbReference>
<keyword evidence="5" id="KW-1185">Reference proteome</keyword>